<feature type="domain" description="PE" evidence="1">
    <location>
        <begin position="4"/>
        <end position="94"/>
    </location>
</feature>
<dbReference type="EMBL" id="SSGD01000061">
    <property type="protein sequence ID" value="TXI55861.1"/>
    <property type="molecule type" value="Genomic_DNA"/>
</dbReference>
<name>A0A0F5MYI7_9MYCO</name>
<dbReference type="Proteomes" id="UP000034416">
    <property type="component" value="Unassembled WGS sequence"/>
</dbReference>
<evidence type="ECO:0000313" key="7">
    <source>
        <dbReference type="Proteomes" id="UP000321797"/>
    </source>
</evidence>
<organism evidence="2 5">
    <name type="scientific">Mycolicibacter arupensis</name>
    <dbReference type="NCBI Taxonomy" id="342002"/>
    <lineage>
        <taxon>Bacteria</taxon>
        <taxon>Bacillati</taxon>
        <taxon>Actinomycetota</taxon>
        <taxon>Actinomycetes</taxon>
        <taxon>Mycobacteriales</taxon>
        <taxon>Mycobacteriaceae</taxon>
        <taxon>Mycolicibacter</taxon>
    </lineage>
</organism>
<accession>A0A0F5MYI7</accession>
<evidence type="ECO:0000313" key="3">
    <source>
        <dbReference type="EMBL" id="ORA01097.1"/>
    </source>
</evidence>
<evidence type="ECO:0000313" key="6">
    <source>
        <dbReference type="Proteomes" id="UP000192327"/>
    </source>
</evidence>
<dbReference type="RefSeq" id="WP_046189138.1">
    <property type="nucleotide sequence ID" value="NZ_JACKUJ010000043.1"/>
</dbReference>
<reference evidence="2" key="2">
    <citation type="submission" date="2015-04" db="EMBL/GenBank/DDBJ databases">
        <title>Genome sequence of Mycobacterium arupense strain GUC1.</title>
        <authorList>
            <person name="Greninger A.L."/>
            <person name="Cunningham G."/>
            <person name="Chiu C.Y."/>
            <person name="Miller S."/>
        </authorList>
    </citation>
    <scope>NUCLEOTIDE SEQUENCE</scope>
    <source>
        <strain evidence="2">GUC1</strain>
    </source>
</reference>
<dbReference type="EMBL" id="MVHH01000001">
    <property type="protein sequence ID" value="ORA01097.1"/>
    <property type="molecule type" value="Genomic_DNA"/>
</dbReference>
<reference evidence="3 6" key="3">
    <citation type="submission" date="2016-12" db="EMBL/GenBank/DDBJ databases">
        <title>The new phylogeny of genus Mycobacterium.</title>
        <authorList>
            <person name="Tortoli E."/>
            <person name="Trovato A."/>
            <person name="Cirillo D.M."/>
        </authorList>
    </citation>
    <scope>NUCLEOTIDE SEQUENCE [LARGE SCALE GENOMIC DNA]</scope>
    <source>
        <strain evidence="3 6">DSM 44942</strain>
    </source>
</reference>
<dbReference type="Proteomes" id="UP000192327">
    <property type="component" value="Unassembled WGS sequence"/>
</dbReference>
<dbReference type="Gene3D" id="1.10.287.850">
    <property type="entry name" value="HP0062-like domain"/>
    <property type="match status" value="1"/>
</dbReference>
<protein>
    <submittedName>
        <fullName evidence="2">PE family protein</fullName>
    </submittedName>
</protein>
<dbReference type="PATRIC" id="fig|342002.3.peg.1494"/>
<dbReference type="InterPro" id="IPR000084">
    <property type="entry name" value="PE-PGRS_N"/>
</dbReference>
<reference evidence="4 7" key="4">
    <citation type="submission" date="2018-09" db="EMBL/GenBank/DDBJ databases">
        <title>Metagenome Assembled Genomes from an Advanced Water Purification Facility.</title>
        <authorList>
            <person name="Stamps B.W."/>
            <person name="Spear J.R."/>
        </authorList>
    </citation>
    <scope>NUCLEOTIDE SEQUENCE [LARGE SCALE GENOMIC DNA]</scope>
    <source>
        <strain evidence="4">Bin_29_2</strain>
    </source>
</reference>
<dbReference type="OrthoDB" id="4752972at2"/>
<gene>
    <name evidence="3" type="ORF">BST15_00710</name>
    <name evidence="4" type="ORF">E6Q54_11520</name>
    <name evidence="2" type="ORF">WR43_08470</name>
</gene>
<dbReference type="Pfam" id="PF00934">
    <property type="entry name" value="PE"/>
    <property type="match status" value="1"/>
</dbReference>
<dbReference type="AlphaFoldDB" id="A0A0F5MYI7"/>
<comment type="caution">
    <text evidence="2">The sequence shown here is derived from an EMBL/GenBank/DDBJ whole genome shotgun (WGS) entry which is preliminary data.</text>
</comment>
<reference evidence="5" key="1">
    <citation type="submission" date="2015-04" db="EMBL/GenBank/DDBJ databases">
        <title>Genome sequence of Mycobacterium arupense GUC1.</title>
        <authorList>
            <person name="Greninger A.L."/>
            <person name="Cunningham G."/>
            <person name="Chiu C.Y."/>
            <person name="Miller S."/>
        </authorList>
    </citation>
    <scope>NUCLEOTIDE SEQUENCE [LARGE SCALE GENOMIC DNA]</scope>
    <source>
        <strain evidence="5">GUC1</strain>
    </source>
</reference>
<evidence type="ECO:0000313" key="2">
    <source>
        <dbReference type="EMBL" id="KKB99674.1"/>
    </source>
</evidence>
<dbReference type="STRING" id="342002.BST15_00710"/>
<dbReference type="InterPro" id="IPR038332">
    <property type="entry name" value="PPE_sf"/>
</dbReference>
<evidence type="ECO:0000313" key="4">
    <source>
        <dbReference type="EMBL" id="TXI55861.1"/>
    </source>
</evidence>
<sequence length="101" mass="10071">MSTVIAQPEVLAASARELQAITSDMAAGNAAAAAPTTQITPAGADMVSVMTATAFAAHADLYQQVSARATALRQMLETVLSISAGTYDATEAANAAAVSVS</sequence>
<dbReference type="EMBL" id="LASW01000027">
    <property type="protein sequence ID" value="KKB99674.1"/>
    <property type="molecule type" value="Genomic_DNA"/>
</dbReference>
<proteinExistence type="predicted"/>
<evidence type="ECO:0000313" key="5">
    <source>
        <dbReference type="Proteomes" id="UP000034416"/>
    </source>
</evidence>
<dbReference type="Proteomes" id="UP000321797">
    <property type="component" value="Unassembled WGS sequence"/>
</dbReference>
<keyword evidence="6" id="KW-1185">Reference proteome</keyword>
<evidence type="ECO:0000259" key="1">
    <source>
        <dbReference type="Pfam" id="PF00934"/>
    </source>
</evidence>
<dbReference type="SUPFAM" id="SSF140459">
    <property type="entry name" value="PE/PPE dimer-like"/>
    <property type="match status" value="1"/>
</dbReference>